<gene>
    <name evidence="1" type="ORF">Pla100_55090</name>
</gene>
<name>A0A5C5ZQN9_9BACT</name>
<accession>A0A5C5ZQN9</accession>
<evidence type="ECO:0000313" key="2">
    <source>
        <dbReference type="Proteomes" id="UP000316213"/>
    </source>
</evidence>
<organism evidence="1 2">
    <name type="scientific">Neorhodopirellula pilleata</name>
    <dbReference type="NCBI Taxonomy" id="2714738"/>
    <lineage>
        <taxon>Bacteria</taxon>
        <taxon>Pseudomonadati</taxon>
        <taxon>Planctomycetota</taxon>
        <taxon>Planctomycetia</taxon>
        <taxon>Pirellulales</taxon>
        <taxon>Pirellulaceae</taxon>
        <taxon>Neorhodopirellula</taxon>
    </lineage>
</organism>
<proteinExistence type="predicted"/>
<comment type="caution">
    <text evidence="1">The sequence shown here is derived from an EMBL/GenBank/DDBJ whole genome shotgun (WGS) entry which is preliminary data.</text>
</comment>
<dbReference type="Proteomes" id="UP000316213">
    <property type="component" value="Unassembled WGS sequence"/>
</dbReference>
<dbReference type="OrthoDB" id="9928238at2"/>
<sequence length="125" mass="13335">MKFELPGQLRGPECRRVISLAIALRRRLEPWSASIIHSDIDTLSIVLRIDGSLGTFGPPGVEGVAVNSGVLACDLVIEDFGWDGVSDDRIDSILAERVVDAIAECFRHVGLPAPSADLLEVADGG</sequence>
<keyword evidence="2" id="KW-1185">Reference proteome</keyword>
<dbReference type="AlphaFoldDB" id="A0A5C5ZQN9"/>
<protein>
    <submittedName>
        <fullName evidence="1">Uncharacterized protein</fullName>
    </submittedName>
</protein>
<dbReference type="EMBL" id="SJPM01000017">
    <property type="protein sequence ID" value="TWT89580.1"/>
    <property type="molecule type" value="Genomic_DNA"/>
</dbReference>
<dbReference type="RefSeq" id="WP_146581669.1">
    <property type="nucleotide sequence ID" value="NZ_SJPM01000017.1"/>
</dbReference>
<evidence type="ECO:0000313" key="1">
    <source>
        <dbReference type="EMBL" id="TWT89580.1"/>
    </source>
</evidence>
<reference evidence="1 2" key="1">
    <citation type="submission" date="2019-02" db="EMBL/GenBank/DDBJ databases">
        <title>Deep-cultivation of Planctomycetes and their phenomic and genomic characterization uncovers novel biology.</title>
        <authorList>
            <person name="Wiegand S."/>
            <person name="Jogler M."/>
            <person name="Boedeker C."/>
            <person name="Pinto D."/>
            <person name="Vollmers J."/>
            <person name="Rivas-Marin E."/>
            <person name="Kohn T."/>
            <person name="Peeters S.H."/>
            <person name="Heuer A."/>
            <person name="Rast P."/>
            <person name="Oberbeckmann S."/>
            <person name="Bunk B."/>
            <person name="Jeske O."/>
            <person name="Meyerdierks A."/>
            <person name="Storesund J.E."/>
            <person name="Kallscheuer N."/>
            <person name="Luecker S."/>
            <person name="Lage O.M."/>
            <person name="Pohl T."/>
            <person name="Merkel B.J."/>
            <person name="Hornburger P."/>
            <person name="Mueller R.-W."/>
            <person name="Bruemmer F."/>
            <person name="Labrenz M."/>
            <person name="Spormann A.M."/>
            <person name="Op Den Camp H."/>
            <person name="Overmann J."/>
            <person name="Amann R."/>
            <person name="Jetten M.S.M."/>
            <person name="Mascher T."/>
            <person name="Medema M.H."/>
            <person name="Devos D.P."/>
            <person name="Kaster A.-K."/>
            <person name="Ovreas L."/>
            <person name="Rohde M."/>
            <person name="Galperin M.Y."/>
            <person name="Jogler C."/>
        </authorList>
    </citation>
    <scope>NUCLEOTIDE SEQUENCE [LARGE SCALE GENOMIC DNA]</scope>
    <source>
        <strain evidence="1 2">Pla100</strain>
    </source>
</reference>